<keyword evidence="4 8" id="KW-0812">Transmembrane</keyword>
<organism evidence="10 11">
    <name type="scientific">Eiseniibacteriota bacterium</name>
    <dbReference type="NCBI Taxonomy" id="2212470"/>
    <lineage>
        <taxon>Bacteria</taxon>
        <taxon>Candidatus Eiseniibacteriota</taxon>
    </lineage>
</organism>
<evidence type="ECO:0000256" key="6">
    <source>
        <dbReference type="ARBA" id="ARBA00023136"/>
    </source>
</evidence>
<keyword evidence="5 8" id="KW-1133">Transmembrane helix</keyword>
<keyword evidence="3" id="KW-1003">Cell membrane</keyword>
<dbReference type="Pfam" id="PF00691">
    <property type="entry name" value="OmpA"/>
    <property type="match status" value="1"/>
</dbReference>
<gene>
    <name evidence="10" type="ORF">FJY75_02795</name>
</gene>
<dbReference type="InterPro" id="IPR006665">
    <property type="entry name" value="OmpA-like"/>
</dbReference>
<dbReference type="AlphaFoldDB" id="A0A938BN18"/>
<evidence type="ECO:0000256" key="7">
    <source>
        <dbReference type="PROSITE-ProRule" id="PRU00473"/>
    </source>
</evidence>
<dbReference type="EMBL" id="VGIY01000039">
    <property type="protein sequence ID" value="MBM3316758.1"/>
    <property type="molecule type" value="Genomic_DNA"/>
</dbReference>
<evidence type="ECO:0000313" key="10">
    <source>
        <dbReference type="EMBL" id="MBM3316758.1"/>
    </source>
</evidence>
<dbReference type="PANTHER" id="PTHR30329:SF21">
    <property type="entry name" value="LIPOPROTEIN YIAD-RELATED"/>
    <property type="match status" value="1"/>
</dbReference>
<proteinExistence type="inferred from homology"/>
<evidence type="ECO:0000256" key="3">
    <source>
        <dbReference type="ARBA" id="ARBA00022475"/>
    </source>
</evidence>
<name>A0A938BN18_UNCEI</name>
<dbReference type="InterPro" id="IPR036737">
    <property type="entry name" value="OmpA-like_sf"/>
</dbReference>
<sequence>MSRRRRDHGHHGGAWKVAYADFVTAMMALFIVLWILGTKEETKAAVASYFRHPSVFKSGGSGFLTGEGMREYQQAVARIRAESGEAESGILPPPGRTPPREDPIAPEEMAERGVLVRSAHELERAVQGSSQLRPLSDQVSVDFASHGMRVQLQDLEALPLFELDSPEPTGVARELLTAVARVLAPLPNPILVEGHTDSRPYGGQRGYSNWELSGDRANAARRVLEESGIDPRRIASVIGYADRHPLVPDDPHSQSNRRISIIVGYEGAARPE</sequence>
<feature type="transmembrane region" description="Helical" evidence="8">
    <location>
        <begin position="12"/>
        <end position="36"/>
    </location>
</feature>
<evidence type="ECO:0000256" key="8">
    <source>
        <dbReference type="SAM" id="Phobius"/>
    </source>
</evidence>
<evidence type="ECO:0000313" key="11">
    <source>
        <dbReference type="Proteomes" id="UP000748308"/>
    </source>
</evidence>
<dbReference type="PROSITE" id="PS51123">
    <property type="entry name" value="OMPA_2"/>
    <property type="match status" value="1"/>
</dbReference>
<dbReference type="Pfam" id="PF13677">
    <property type="entry name" value="MotB_plug"/>
    <property type="match status" value="1"/>
</dbReference>
<keyword evidence="6 7" id="KW-0472">Membrane</keyword>
<comment type="subcellular location">
    <subcellularLocation>
        <location evidence="1">Cell membrane</location>
        <topology evidence="1">Single-pass membrane protein</topology>
    </subcellularLocation>
</comment>
<dbReference type="Gene3D" id="3.30.1330.60">
    <property type="entry name" value="OmpA-like domain"/>
    <property type="match status" value="1"/>
</dbReference>
<dbReference type="PANTHER" id="PTHR30329">
    <property type="entry name" value="STATOR ELEMENT OF FLAGELLAR MOTOR COMPLEX"/>
    <property type="match status" value="1"/>
</dbReference>
<evidence type="ECO:0000256" key="4">
    <source>
        <dbReference type="ARBA" id="ARBA00022692"/>
    </source>
</evidence>
<evidence type="ECO:0000256" key="2">
    <source>
        <dbReference type="ARBA" id="ARBA00008914"/>
    </source>
</evidence>
<evidence type="ECO:0000256" key="1">
    <source>
        <dbReference type="ARBA" id="ARBA00004162"/>
    </source>
</evidence>
<dbReference type="CDD" id="cd07185">
    <property type="entry name" value="OmpA_C-like"/>
    <property type="match status" value="1"/>
</dbReference>
<accession>A0A938BN18</accession>
<dbReference type="InterPro" id="IPR050330">
    <property type="entry name" value="Bact_OuterMem_StrucFunc"/>
</dbReference>
<evidence type="ECO:0000256" key="5">
    <source>
        <dbReference type="ARBA" id="ARBA00022989"/>
    </source>
</evidence>
<dbReference type="Proteomes" id="UP000748308">
    <property type="component" value="Unassembled WGS sequence"/>
</dbReference>
<comment type="caution">
    <text evidence="10">The sequence shown here is derived from an EMBL/GenBank/DDBJ whole genome shotgun (WGS) entry which is preliminary data.</text>
</comment>
<dbReference type="SUPFAM" id="SSF103088">
    <property type="entry name" value="OmpA-like"/>
    <property type="match status" value="1"/>
</dbReference>
<comment type="similarity">
    <text evidence="2">Belongs to the MotB family.</text>
</comment>
<protein>
    <submittedName>
        <fullName evidence="10">OmpA family protein</fullName>
    </submittedName>
</protein>
<feature type="domain" description="OmpA-like" evidence="9">
    <location>
        <begin position="148"/>
        <end position="267"/>
    </location>
</feature>
<dbReference type="GO" id="GO:0005886">
    <property type="term" value="C:plasma membrane"/>
    <property type="evidence" value="ECO:0007669"/>
    <property type="project" value="UniProtKB-SubCell"/>
</dbReference>
<evidence type="ECO:0000259" key="9">
    <source>
        <dbReference type="PROSITE" id="PS51123"/>
    </source>
</evidence>
<dbReference type="InterPro" id="IPR025713">
    <property type="entry name" value="MotB-like_N_dom"/>
</dbReference>
<reference evidence="10" key="1">
    <citation type="submission" date="2019-03" db="EMBL/GenBank/DDBJ databases">
        <title>Lake Tanganyika Metagenome-Assembled Genomes (MAGs).</title>
        <authorList>
            <person name="Tran P."/>
        </authorList>
    </citation>
    <scope>NUCLEOTIDE SEQUENCE</scope>
    <source>
        <strain evidence="10">M_DeepCast_400m_m2_100</strain>
    </source>
</reference>